<evidence type="ECO:0000313" key="2">
    <source>
        <dbReference type="EMBL" id="NYF58018.1"/>
    </source>
</evidence>
<feature type="region of interest" description="Disordered" evidence="1">
    <location>
        <begin position="38"/>
        <end position="169"/>
    </location>
</feature>
<dbReference type="Proteomes" id="UP000631553">
    <property type="component" value="Unassembled WGS sequence"/>
</dbReference>
<evidence type="ECO:0000256" key="1">
    <source>
        <dbReference type="SAM" id="MobiDB-lite"/>
    </source>
</evidence>
<gene>
    <name evidence="2" type="ORF">HDA35_003849</name>
</gene>
<name>A0ABX2RS15_9ACTN</name>
<protein>
    <submittedName>
        <fullName evidence="2">Uncharacterized protein</fullName>
    </submittedName>
</protein>
<accession>A0ABX2RS15</accession>
<comment type="caution">
    <text evidence="2">The sequence shown here is derived from an EMBL/GenBank/DDBJ whole genome shotgun (WGS) entry which is preliminary data.</text>
</comment>
<reference evidence="2 3" key="1">
    <citation type="submission" date="2020-07" db="EMBL/GenBank/DDBJ databases">
        <title>Sequencing the genomes of 1000 actinobacteria strains.</title>
        <authorList>
            <person name="Klenk H.-P."/>
        </authorList>
    </citation>
    <scope>NUCLEOTIDE SEQUENCE [LARGE SCALE GENOMIC DNA]</scope>
    <source>
        <strain evidence="2 3">DSM 43814</strain>
    </source>
</reference>
<evidence type="ECO:0000313" key="3">
    <source>
        <dbReference type="Proteomes" id="UP000631553"/>
    </source>
</evidence>
<dbReference type="EMBL" id="JACCCQ010000001">
    <property type="protein sequence ID" value="NYF58018.1"/>
    <property type="molecule type" value="Genomic_DNA"/>
</dbReference>
<organism evidence="2 3">
    <name type="scientific">Micromonospora purpureochromogenes</name>
    <dbReference type="NCBI Taxonomy" id="47872"/>
    <lineage>
        <taxon>Bacteria</taxon>
        <taxon>Bacillati</taxon>
        <taxon>Actinomycetota</taxon>
        <taxon>Actinomycetes</taxon>
        <taxon>Micromonosporales</taxon>
        <taxon>Micromonosporaceae</taxon>
        <taxon>Micromonospora</taxon>
    </lineage>
</organism>
<keyword evidence="3" id="KW-1185">Reference proteome</keyword>
<proteinExistence type="predicted"/>
<feature type="compositionally biased region" description="Low complexity" evidence="1">
    <location>
        <begin position="151"/>
        <end position="163"/>
    </location>
</feature>
<sequence length="169" mass="17295">MFVDITGTRRRRIGRAGVMVALASLTYLPMAGSGLLPGPPAPAQPGPLTVGGVAVDRSGRPPASTPLDAAYPQRAEGPSDTVDRPARPARQQRKPNKPDLPAQPPDPALDRPEPSAPSTAESSEPPPVTASPALPVPGREATPSIPESREPAPVTALPALPVPGTEAGR</sequence>
<dbReference type="RefSeq" id="WP_179803984.1">
    <property type="nucleotide sequence ID" value="NZ_JACCCQ010000001.1"/>
</dbReference>